<protein>
    <submittedName>
        <fullName evidence="2">DUF4148 domain-containing protein</fullName>
    </submittedName>
</protein>
<dbReference type="Proteomes" id="UP000321776">
    <property type="component" value="Unassembled WGS sequence"/>
</dbReference>
<feature type="signal peptide" evidence="1">
    <location>
        <begin position="1"/>
        <end position="21"/>
    </location>
</feature>
<sequence>MKMLALLAVSVAALGSTNVFAQGKTRAQVYQELIEAQQNGLNYITDASYPEVSPAFEGTVAYLKKQALEKAQAANKMAKAASDAAVPGN</sequence>
<name>A0A5C6VTU5_9BURK</name>
<reference evidence="2 3" key="1">
    <citation type="journal article" date="2018" name="Int. J. Syst. Evol. Microbiol.">
        <title>Paraburkholderia azotifigens sp. nov., a nitrogen-fixing bacterium isolated from paddy soil.</title>
        <authorList>
            <person name="Choi G.M."/>
            <person name="Im W.T."/>
        </authorList>
    </citation>
    <scope>NUCLEOTIDE SEQUENCE [LARGE SCALE GENOMIC DNA]</scope>
    <source>
        <strain evidence="2 3">NF 2-5-3</strain>
    </source>
</reference>
<dbReference type="AlphaFoldDB" id="A0A5C6VTU5"/>
<keyword evidence="1" id="KW-0732">Signal</keyword>
<evidence type="ECO:0000313" key="2">
    <source>
        <dbReference type="EMBL" id="TXC88031.1"/>
    </source>
</evidence>
<feature type="chain" id="PRO_5022794816" evidence="1">
    <location>
        <begin position="22"/>
        <end position="89"/>
    </location>
</feature>
<dbReference type="RefSeq" id="WP_147234095.1">
    <property type="nucleotide sequence ID" value="NZ_VOQS01000001.1"/>
</dbReference>
<dbReference type="Pfam" id="PF13663">
    <property type="entry name" value="DUF4148"/>
    <property type="match status" value="1"/>
</dbReference>
<comment type="caution">
    <text evidence="2">The sequence shown here is derived from an EMBL/GenBank/DDBJ whole genome shotgun (WGS) entry which is preliminary data.</text>
</comment>
<accession>A0A5C6VTU5</accession>
<gene>
    <name evidence="2" type="ORF">FRZ40_10825</name>
</gene>
<organism evidence="2 3">
    <name type="scientific">Paraburkholderia azotifigens</name>
    <dbReference type="NCBI Taxonomy" id="2057004"/>
    <lineage>
        <taxon>Bacteria</taxon>
        <taxon>Pseudomonadati</taxon>
        <taxon>Pseudomonadota</taxon>
        <taxon>Betaproteobacteria</taxon>
        <taxon>Burkholderiales</taxon>
        <taxon>Burkholderiaceae</taxon>
        <taxon>Paraburkholderia</taxon>
    </lineage>
</organism>
<evidence type="ECO:0000256" key="1">
    <source>
        <dbReference type="SAM" id="SignalP"/>
    </source>
</evidence>
<evidence type="ECO:0000313" key="3">
    <source>
        <dbReference type="Proteomes" id="UP000321776"/>
    </source>
</evidence>
<dbReference type="InterPro" id="IPR025421">
    <property type="entry name" value="DUF4148"/>
</dbReference>
<proteinExistence type="predicted"/>
<dbReference type="EMBL" id="VOQS01000001">
    <property type="protein sequence ID" value="TXC88031.1"/>
    <property type="molecule type" value="Genomic_DNA"/>
</dbReference>